<dbReference type="AlphaFoldDB" id="A0A150X934"/>
<sequence>MYFTQFQKNKPVCKTEPVNLVEEHFIHISMCKCCKRIGLHYTNLLCSFRILGFKSFASSIIRTNFNYNAVYFPDQTNRIIISTCHQDIQFCFTEPEFYDFQHAMNEALLMLEVHIAIQEP</sequence>
<dbReference type="EMBL" id="LRPC01000023">
    <property type="protein sequence ID" value="KYG75196.1"/>
    <property type="molecule type" value="Genomic_DNA"/>
</dbReference>
<comment type="caution">
    <text evidence="1">The sequence shown here is derived from an EMBL/GenBank/DDBJ whole genome shotgun (WGS) entry which is preliminary data.</text>
</comment>
<gene>
    <name evidence="1" type="ORF">AWW68_10335</name>
</gene>
<dbReference type="Pfam" id="PF20391">
    <property type="entry name" value="DUF6686"/>
    <property type="match status" value="1"/>
</dbReference>
<reference evidence="1 2" key="1">
    <citation type="submission" date="2016-01" db="EMBL/GenBank/DDBJ databases">
        <title>Genome sequencing of Roseivirga spongicola UST030701-084.</title>
        <authorList>
            <person name="Selvaratnam C."/>
            <person name="Thevarajoo S."/>
            <person name="Goh K.M."/>
            <person name="Ee R."/>
            <person name="Chan K.-G."/>
            <person name="Chong C.S."/>
        </authorList>
    </citation>
    <scope>NUCLEOTIDE SEQUENCE [LARGE SCALE GENOMIC DNA]</scope>
    <source>
        <strain evidence="1 2">UST030701-084</strain>
    </source>
</reference>
<proteinExistence type="predicted"/>
<name>A0A150X934_9BACT</name>
<accession>A0A150X934</accession>
<evidence type="ECO:0000313" key="1">
    <source>
        <dbReference type="EMBL" id="KYG75196.1"/>
    </source>
</evidence>
<organism evidence="1 2">
    <name type="scientific">Roseivirga spongicola</name>
    <dbReference type="NCBI Taxonomy" id="333140"/>
    <lineage>
        <taxon>Bacteria</taxon>
        <taxon>Pseudomonadati</taxon>
        <taxon>Bacteroidota</taxon>
        <taxon>Cytophagia</taxon>
        <taxon>Cytophagales</taxon>
        <taxon>Roseivirgaceae</taxon>
        <taxon>Roseivirga</taxon>
    </lineage>
</organism>
<dbReference type="InterPro" id="IPR046508">
    <property type="entry name" value="DUF6686"/>
</dbReference>
<evidence type="ECO:0000313" key="2">
    <source>
        <dbReference type="Proteomes" id="UP000075606"/>
    </source>
</evidence>
<dbReference type="Proteomes" id="UP000075606">
    <property type="component" value="Unassembled WGS sequence"/>
</dbReference>
<protein>
    <submittedName>
        <fullName evidence="1">Uncharacterized protein</fullName>
    </submittedName>
</protein>
<keyword evidence="2" id="KW-1185">Reference proteome</keyword>
<dbReference type="STRING" id="333140.AWW68_10335"/>